<comment type="similarity">
    <text evidence="1">Belongs to the ATP-dependent AMP-binding enzyme family.</text>
</comment>
<dbReference type="GO" id="GO:0004467">
    <property type="term" value="F:long-chain fatty acid-CoA ligase activity"/>
    <property type="evidence" value="ECO:0007669"/>
    <property type="project" value="UniProtKB-EC"/>
</dbReference>
<reference evidence="5" key="1">
    <citation type="submission" date="2020-02" db="EMBL/GenBank/DDBJ databases">
        <authorList>
            <person name="Meier V. D."/>
        </authorList>
    </citation>
    <scope>NUCLEOTIDE SEQUENCE</scope>
    <source>
        <strain evidence="5">AVDCRST_MAG67</strain>
    </source>
</reference>
<dbReference type="InterPro" id="IPR042099">
    <property type="entry name" value="ANL_N_sf"/>
</dbReference>
<dbReference type="SUPFAM" id="SSF56801">
    <property type="entry name" value="Acetyl-CoA synthetase-like"/>
    <property type="match status" value="1"/>
</dbReference>
<dbReference type="Gene3D" id="3.40.50.12780">
    <property type="entry name" value="N-terminal domain of ligase-like"/>
    <property type="match status" value="1"/>
</dbReference>
<evidence type="ECO:0000259" key="3">
    <source>
        <dbReference type="Pfam" id="PF00501"/>
    </source>
</evidence>
<feature type="domain" description="AMP-dependent synthetase/ligase" evidence="3">
    <location>
        <begin position="54"/>
        <end position="405"/>
    </location>
</feature>
<dbReference type="Pfam" id="PF00501">
    <property type="entry name" value="AMP-binding"/>
    <property type="match status" value="1"/>
</dbReference>
<dbReference type="InterPro" id="IPR000873">
    <property type="entry name" value="AMP-dep_synth/lig_dom"/>
</dbReference>
<feature type="domain" description="AMP-binding enzyme C-terminal" evidence="4">
    <location>
        <begin position="453"/>
        <end position="528"/>
    </location>
</feature>
<dbReference type="PANTHER" id="PTHR43201">
    <property type="entry name" value="ACYL-COA SYNTHETASE"/>
    <property type="match status" value="1"/>
</dbReference>
<dbReference type="Gene3D" id="3.30.300.30">
    <property type="match status" value="1"/>
</dbReference>
<dbReference type="GO" id="GO:0031956">
    <property type="term" value="F:medium-chain fatty acid-CoA ligase activity"/>
    <property type="evidence" value="ECO:0007669"/>
    <property type="project" value="TreeGrafter"/>
</dbReference>
<dbReference type="FunFam" id="3.30.300.30:FF:000008">
    <property type="entry name" value="2,3-dihydroxybenzoate-AMP ligase"/>
    <property type="match status" value="1"/>
</dbReference>
<dbReference type="Pfam" id="PF13193">
    <property type="entry name" value="AMP-binding_C"/>
    <property type="match status" value="1"/>
</dbReference>
<protein>
    <submittedName>
        <fullName evidence="5">Long-chain-fatty-acid--CoA ligase</fullName>
        <ecNumber evidence="5">6.2.1.3</ecNumber>
    </submittedName>
</protein>
<dbReference type="AlphaFoldDB" id="A0A6J4SQN3"/>
<evidence type="ECO:0000313" key="5">
    <source>
        <dbReference type="EMBL" id="CAA9501958.1"/>
    </source>
</evidence>
<name>A0A6J4SQN3_9ACTN</name>
<dbReference type="EMBL" id="CADCVQ010000083">
    <property type="protein sequence ID" value="CAA9501958.1"/>
    <property type="molecule type" value="Genomic_DNA"/>
</dbReference>
<accession>A0A6J4SQN3</accession>
<organism evidence="5">
    <name type="scientific">uncultured Solirubrobacteraceae bacterium</name>
    <dbReference type="NCBI Taxonomy" id="1162706"/>
    <lineage>
        <taxon>Bacteria</taxon>
        <taxon>Bacillati</taxon>
        <taxon>Actinomycetota</taxon>
        <taxon>Thermoleophilia</taxon>
        <taxon>Solirubrobacterales</taxon>
        <taxon>Solirubrobacteraceae</taxon>
        <taxon>environmental samples</taxon>
    </lineage>
</organism>
<gene>
    <name evidence="5" type="ORF">AVDCRST_MAG67-1946</name>
</gene>
<evidence type="ECO:0000256" key="1">
    <source>
        <dbReference type="ARBA" id="ARBA00006432"/>
    </source>
</evidence>
<proteinExistence type="inferred from homology"/>
<evidence type="ECO:0000256" key="2">
    <source>
        <dbReference type="ARBA" id="ARBA00022598"/>
    </source>
</evidence>
<dbReference type="EC" id="6.2.1.3" evidence="5"/>
<dbReference type="InterPro" id="IPR020845">
    <property type="entry name" value="AMP-binding_CS"/>
</dbReference>
<dbReference type="PANTHER" id="PTHR43201:SF5">
    <property type="entry name" value="MEDIUM-CHAIN ACYL-COA LIGASE ACSF2, MITOCHONDRIAL"/>
    <property type="match status" value="1"/>
</dbReference>
<dbReference type="InterPro" id="IPR045851">
    <property type="entry name" value="AMP-bd_C_sf"/>
</dbReference>
<dbReference type="CDD" id="cd04433">
    <property type="entry name" value="AFD_class_I"/>
    <property type="match status" value="1"/>
</dbReference>
<dbReference type="PROSITE" id="PS00455">
    <property type="entry name" value="AMP_BINDING"/>
    <property type="match status" value="1"/>
</dbReference>
<sequence>MLLDTLSTKALTARTLIECGMFGPTRPDKLVRALKALKDWGPTTAGGYTTSSIRYPDDVSIIDEAGSLTFDEVHRRTNALAHAWSDEGIGEGDNVALLCRNHRGFVEAMVACSKLGAHALFLNTAFAGPQLAEICAREQPRAIVYDEEFDELIGAAAQDSRRFIAWSDGGTPPAGADLLETLIERGDPADVVVPATKGKIVILTSGTTGTPKGANRKQPETLDPIAGLIEKIPLRARGRTLIAAPLFHSWGLAHFILAIGLSSTLILRRRFDPQDTLSAIDEHGATALIVVPVMLQRILELGPKTLGRYDTGSLRVIAASGSALPGELATKVMDTFGDILYNLYGSTEVAWATVATPEDLRAAPGTAGRPPRGTVVRLYDADDEEVAPGETGRIFVGNELCFDGYSGGGQKARIDGLMSSGDVGHFDEDGRLFVDGRDDEMIVSGGENVFPREVEDTIARLAGIEEVAAVGVEDGDFGQRLKAFVVVREGATVSEQDVKAHVKENLARFKVPRDVVFLDALPRNATGKVLKRELVKLP</sequence>
<keyword evidence="2 5" id="KW-0436">Ligase</keyword>
<evidence type="ECO:0000259" key="4">
    <source>
        <dbReference type="Pfam" id="PF13193"/>
    </source>
</evidence>
<dbReference type="InterPro" id="IPR025110">
    <property type="entry name" value="AMP-bd_C"/>
</dbReference>